<organism evidence="1 2">
    <name type="scientific">Coprobacter fastidiosus NSB1 = JCM 33896</name>
    <dbReference type="NCBI Taxonomy" id="1349822"/>
    <lineage>
        <taxon>Bacteria</taxon>
        <taxon>Pseudomonadati</taxon>
        <taxon>Bacteroidota</taxon>
        <taxon>Bacteroidia</taxon>
        <taxon>Bacteroidales</taxon>
        <taxon>Barnesiellaceae</taxon>
        <taxon>Coprobacter</taxon>
    </lineage>
</organism>
<protein>
    <recommendedName>
        <fullName evidence="3">Glycosyl transferase family 2</fullName>
    </recommendedName>
</protein>
<dbReference type="EMBL" id="RBXN01000001">
    <property type="protein sequence ID" value="RKT61542.1"/>
    <property type="molecule type" value="Genomic_DNA"/>
</dbReference>
<reference evidence="1 2" key="1">
    <citation type="submission" date="2018-10" db="EMBL/GenBank/DDBJ databases">
        <title>Genomic Encyclopedia of Archaeal and Bacterial Type Strains, Phase II (KMG-II): from individual species to whole genera.</title>
        <authorList>
            <person name="Goeker M."/>
        </authorList>
    </citation>
    <scope>NUCLEOTIDE SEQUENCE [LARGE SCALE GENOMIC DNA]</scope>
    <source>
        <strain evidence="1 2">NSB1</strain>
    </source>
</reference>
<name>A0A495WIH2_9BACT</name>
<gene>
    <name evidence="1" type="ORF">BC742_0596</name>
</gene>
<keyword evidence="2" id="KW-1185">Reference proteome</keyword>
<dbReference type="AlphaFoldDB" id="A0A495WIH2"/>
<evidence type="ECO:0000313" key="1">
    <source>
        <dbReference type="EMBL" id="RKT61542.1"/>
    </source>
</evidence>
<comment type="caution">
    <text evidence="1">The sequence shown here is derived from an EMBL/GenBank/DDBJ whole genome shotgun (WGS) entry which is preliminary data.</text>
</comment>
<sequence>MYMNKLPLLMTASVSTRGMVGACFTDEEREKMYRESLMIYEKMLIGGGETYKIVFVDNSGWDLSSIKSSVKENPSIEFLSLDSEDFDVTKGKGYNELLLINKAVEKSVFIREAGGFFKVTGRYPIYNIKYFIDYASKFILEYKGHLYIDIKDHNLYDRLGLGWCGHSADVRMFAASLSFYNEFIGNRYTELNDYKGLLLEGLMYDVVKPMIHRSDVICRFKKEPHFGGLEGSNVAALSFSKNQDSLKGKLKRFLGNVIRLFFPRFWF</sequence>
<evidence type="ECO:0000313" key="2">
    <source>
        <dbReference type="Proteomes" id="UP000269493"/>
    </source>
</evidence>
<dbReference type="Proteomes" id="UP000269493">
    <property type="component" value="Unassembled WGS sequence"/>
</dbReference>
<evidence type="ECO:0008006" key="3">
    <source>
        <dbReference type="Google" id="ProtNLM"/>
    </source>
</evidence>
<accession>A0A495WIH2</accession>
<proteinExistence type="predicted"/>